<dbReference type="PANTHER" id="PTHR46961:SF19">
    <property type="entry name" value="DYNEIN HEAVY CHAIN 5, AXONEMAL"/>
    <property type="match status" value="1"/>
</dbReference>
<dbReference type="Gene3D" id="1.20.1270.280">
    <property type="match status" value="1"/>
</dbReference>
<organism evidence="4 5">
    <name type="scientific">Eumeta variegata</name>
    <name type="common">Bagworm moth</name>
    <name type="synonym">Eumeta japonica</name>
    <dbReference type="NCBI Taxonomy" id="151549"/>
    <lineage>
        <taxon>Eukaryota</taxon>
        <taxon>Metazoa</taxon>
        <taxon>Ecdysozoa</taxon>
        <taxon>Arthropoda</taxon>
        <taxon>Hexapoda</taxon>
        <taxon>Insecta</taxon>
        <taxon>Pterygota</taxon>
        <taxon>Neoptera</taxon>
        <taxon>Endopterygota</taxon>
        <taxon>Lepidoptera</taxon>
        <taxon>Glossata</taxon>
        <taxon>Ditrysia</taxon>
        <taxon>Tineoidea</taxon>
        <taxon>Psychidae</taxon>
        <taxon>Oiketicinae</taxon>
        <taxon>Eumeta</taxon>
    </lineage>
</organism>
<dbReference type="GO" id="GO:0045505">
    <property type="term" value="F:dynein intermediate chain binding"/>
    <property type="evidence" value="ECO:0007669"/>
    <property type="project" value="InterPro"/>
</dbReference>
<dbReference type="FunFam" id="1.10.8.720:FF:000004">
    <property type="entry name" value="Dynein heavy chain 5, axonemal"/>
    <property type="match status" value="1"/>
</dbReference>
<dbReference type="InterPro" id="IPR027417">
    <property type="entry name" value="P-loop_NTPase"/>
</dbReference>
<dbReference type="AlphaFoldDB" id="A0A4C2A2G6"/>
<dbReference type="Proteomes" id="UP000299102">
    <property type="component" value="Unassembled WGS sequence"/>
</dbReference>
<dbReference type="PANTHER" id="PTHR46961">
    <property type="entry name" value="DYNEIN HEAVY CHAIN 1, AXONEMAL-LIKE PROTEIN"/>
    <property type="match status" value="1"/>
</dbReference>
<comment type="caution">
    <text evidence="4">The sequence shown here is derived from an EMBL/GenBank/DDBJ whole genome shotgun (WGS) entry which is preliminary data.</text>
</comment>
<name>A0A4C2A2G6_EUMVA</name>
<evidence type="ECO:0000259" key="3">
    <source>
        <dbReference type="Pfam" id="PF18199"/>
    </source>
</evidence>
<evidence type="ECO:0000259" key="2">
    <source>
        <dbReference type="Pfam" id="PF18198"/>
    </source>
</evidence>
<dbReference type="GO" id="GO:0051959">
    <property type="term" value="F:dynein light intermediate chain binding"/>
    <property type="evidence" value="ECO:0007669"/>
    <property type="project" value="InterPro"/>
</dbReference>
<dbReference type="GO" id="GO:0030286">
    <property type="term" value="C:dynein complex"/>
    <property type="evidence" value="ECO:0007669"/>
    <property type="project" value="InterPro"/>
</dbReference>
<dbReference type="GO" id="GO:0007018">
    <property type="term" value="P:microtubule-based movement"/>
    <property type="evidence" value="ECO:0007669"/>
    <property type="project" value="InterPro"/>
</dbReference>
<dbReference type="InterPro" id="IPR041228">
    <property type="entry name" value="Dynein_C"/>
</dbReference>
<dbReference type="InterPro" id="IPR004273">
    <property type="entry name" value="Dynein_heavy_D6_P-loop"/>
</dbReference>
<dbReference type="InterPro" id="IPR042219">
    <property type="entry name" value="AAA_lid_11_sf"/>
</dbReference>
<dbReference type="InterPro" id="IPR041658">
    <property type="entry name" value="AAA_lid_11"/>
</dbReference>
<dbReference type="STRING" id="151549.A0A4C2A2G6"/>
<accession>A0A4C2A2G6</accession>
<dbReference type="Pfam" id="PF03028">
    <property type="entry name" value="Dynein_heavy"/>
    <property type="match status" value="1"/>
</dbReference>
<dbReference type="Pfam" id="PF18199">
    <property type="entry name" value="Dynein_C"/>
    <property type="match status" value="1"/>
</dbReference>
<feature type="non-terminal residue" evidence="4">
    <location>
        <position position="334"/>
    </location>
</feature>
<feature type="domain" description="Dynein heavy chain C-terminal" evidence="3">
    <location>
        <begin position="215"/>
        <end position="333"/>
    </location>
</feature>
<dbReference type="Gene3D" id="1.10.8.720">
    <property type="entry name" value="Region D6 of dynein motor"/>
    <property type="match status" value="1"/>
</dbReference>
<dbReference type="Gene3D" id="3.40.50.300">
    <property type="entry name" value="P-loop containing nucleotide triphosphate hydrolases"/>
    <property type="match status" value="1"/>
</dbReference>
<keyword evidence="5" id="KW-1185">Reference proteome</keyword>
<protein>
    <submittedName>
        <fullName evidence="4">Dynein heavy chain 5, axonemal</fullName>
    </submittedName>
</protein>
<dbReference type="GO" id="GO:0008569">
    <property type="term" value="F:minus-end-directed microtubule motor activity"/>
    <property type="evidence" value="ECO:0007669"/>
    <property type="project" value="InterPro"/>
</dbReference>
<dbReference type="OrthoDB" id="10251809at2759"/>
<reference evidence="4 5" key="1">
    <citation type="journal article" date="2019" name="Commun. Biol.">
        <title>The bagworm genome reveals a unique fibroin gene that provides high tensile strength.</title>
        <authorList>
            <person name="Kono N."/>
            <person name="Nakamura H."/>
            <person name="Ohtoshi R."/>
            <person name="Tomita M."/>
            <person name="Numata K."/>
            <person name="Arakawa K."/>
        </authorList>
    </citation>
    <scope>NUCLEOTIDE SEQUENCE [LARGE SCALE GENOMIC DNA]</scope>
</reference>
<gene>
    <name evidence="4" type="primary">Dnah5</name>
    <name evidence="4" type="ORF">EVAR_69946_1</name>
</gene>
<feature type="domain" description="Dynein heavy chain region D6 P-loop" evidence="1">
    <location>
        <begin position="6"/>
        <end position="38"/>
    </location>
</feature>
<feature type="domain" description="Dynein heavy chain AAA lid" evidence="2">
    <location>
        <begin position="69"/>
        <end position="208"/>
    </location>
</feature>
<dbReference type="EMBL" id="BGZK01002479">
    <property type="protein sequence ID" value="GBP94238.1"/>
    <property type="molecule type" value="Genomic_DNA"/>
</dbReference>
<dbReference type="InterPro" id="IPR026983">
    <property type="entry name" value="DHC"/>
</dbReference>
<sequence>MDALIETEHIQESFRLWLTTEVHTDFPIGLLQMAIKFTNEPPQGIRASLKRTYQNITQDTLDYSALPQWPPLLYAVAFLHTIVQERRKFGPLGWNIPYEFNQADYAASVQFIQNHLDEIDPKKGISWPTICYMLGEVQYGGRVTDDFDKRLLTTFTNVWFCDVLLRPGFEFYKGYKVPQTRNLQGYVDYINQLPLTDTPEVFGLHSNADITYQINSAKDILDTILSVQPKEGGSQGGETRESIVYRLAEDMLEKLPKQYISFEVREALQKMGAFLPMNIFLRQEIDRIQKVNKTVLSTLCDLKLAIDGTIVMSQGLRESLDAMYDARIPQNWLK</sequence>
<evidence type="ECO:0000259" key="1">
    <source>
        <dbReference type="Pfam" id="PF03028"/>
    </source>
</evidence>
<evidence type="ECO:0000313" key="4">
    <source>
        <dbReference type="EMBL" id="GBP94238.1"/>
    </source>
</evidence>
<evidence type="ECO:0000313" key="5">
    <source>
        <dbReference type="Proteomes" id="UP000299102"/>
    </source>
</evidence>
<dbReference type="Pfam" id="PF18198">
    <property type="entry name" value="AAA_lid_11"/>
    <property type="match status" value="1"/>
</dbReference>
<proteinExistence type="predicted"/>